<dbReference type="EMBL" id="BPLR01021064">
    <property type="protein sequence ID" value="GIX85465.1"/>
    <property type="molecule type" value="Genomic_DNA"/>
</dbReference>
<comment type="caution">
    <text evidence="1">The sequence shown here is derived from an EMBL/GenBank/DDBJ whole genome shotgun (WGS) entry which is preliminary data.</text>
</comment>
<accession>A0AAV4NL02</accession>
<reference evidence="1 2" key="1">
    <citation type="submission" date="2021-06" db="EMBL/GenBank/DDBJ databases">
        <title>Caerostris extrusa draft genome.</title>
        <authorList>
            <person name="Kono N."/>
            <person name="Arakawa K."/>
        </authorList>
    </citation>
    <scope>NUCLEOTIDE SEQUENCE [LARGE SCALE GENOMIC DNA]</scope>
</reference>
<evidence type="ECO:0000313" key="2">
    <source>
        <dbReference type="Proteomes" id="UP001054945"/>
    </source>
</evidence>
<gene>
    <name evidence="1" type="ORF">CEXT_39181</name>
</gene>
<evidence type="ECO:0000313" key="1">
    <source>
        <dbReference type="EMBL" id="GIX85465.1"/>
    </source>
</evidence>
<keyword evidence="2" id="KW-1185">Reference proteome</keyword>
<organism evidence="1 2">
    <name type="scientific">Caerostris extrusa</name>
    <name type="common">Bark spider</name>
    <name type="synonym">Caerostris bankana</name>
    <dbReference type="NCBI Taxonomy" id="172846"/>
    <lineage>
        <taxon>Eukaryota</taxon>
        <taxon>Metazoa</taxon>
        <taxon>Ecdysozoa</taxon>
        <taxon>Arthropoda</taxon>
        <taxon>Chelicerata</taxon>
        <taxon>Arachnida</taxon>
        <taxon>Araneae</taxon>
        <taxon>Araneomorphae</taxon>
        <taxon>Entelegynae</taxon>
        <taxon>Araneoidea</taxon>
        <taxon>Araneidae</taxon>
        <taxon>Caerostris</taxon>
    </lineage>
</organism>
<name>A0AAV4NL02_CAEEX</name>
<proteinExistence type="predicted"/>
<sequence length="81" mass="8960">MIVPLDPHFMVSESGGLPCLIQVQLAIHLVILQAKESVNSIETIQNYAIRIGLDNIVLENPRMVCYDAIAGHPSRGYLVIF</sequence>
<dbReference type="AlphaFoldDB" id="A0AAV4NL02"/>
<dbReference type="Proteomes" id="UP001054945">
    <property type="component" value="Unassembled WGS sequence"/>
</dbReference>
<protein>
    <submittedName>
        <fullName evidence="1">Uncharacterized protein</fullName>
    </submittedName>
</protein>